<dbReference type="FunFam" id="3.30.200.40:FF:000001">
    <property type="entry name" value="m7GpppX diphosphatase"/>
    <property type="match status" value="1"/>
</dbReference>
<proteinExistence type="inferred from homology"/>
<gene>
    <name evidence="20" type="primary">LOC110983458</name>
</gene>
<dbReference type="OrthoDB" id="10264956at2759"/>
<dbReference type="InterPro" id="IPR008594">
    <property type="entry name" value="DcpS/DCS2"/>
</dbReference>
<dbReference type="SUPFAM" id="SSF54197">
    <property type="entry name" value="HIT-like"/>
    <property type="match status" value="1"/>
</dbReference>
<evidence type="ECO:0000256" key="11">
    <source>
        <dbReference type="ARBA" id="ARBA00022990"/>
    </source>
</evidence>
<keyword evidence="7" id="KW-0963">Cytoplasm</keyword>
<evidence type="ECO:0000256" key="8">
    <source>
        <dbReference type="ARBA" id="ARBA00022553"/>
    </source>
</evidence>
<comment type="function">
    <text evidence="15">Decapping scavenger enzyme that catalyzes the cleavage of a residual cap structure following the degradation of mRNAs by the 3'-&gt;5' exosome-mediated mRNA decay pathway.</text>
</comment>
<dbReference type="KEGG" id="aplc:110983458"/>
<feature type="binding site" evidence="17">
    <location>
        <position position="188"/>
    </location>
    <ligand>
        <name>substrate</name>
    </ligand>
</feature>
<dbReference type="GO" id="GO:0008380">
    <property type="term" value="P:RNA splicing"/>
    <property type="evidence" value="ECO:0007669"/>
    <property type="project" value="UniProtKB-KW"/>
</dbReference>
<keyword evidence="11" id="KW-0007">Acetylation</keyword>
<reference evidence="20" key="1">
    <citation type="submission" date="2025-08" db="UniProtKB">
        <authorList>
            <consortium name="RefSeq"/>
        </authorList>
    </citation>
    <scope>IDENTIFICATION</scope>
</reference>
<comment type="subcellular location">
    <subcellularLocation>
        <location evidence="2">Cytoplasm</location>
    </subcellularLocation>
    <subcellularLocation>
        <location evidence="1 15">Nucleus</location>
    </subcellularLocation>
</comment>
<dbReference type="GeneID" id="110983458"/>
<dbReference type="OMA" id="HVHINPI"/>
<evidence type="ECO:0000256" key="9">
    <source>
        <dbReference type="ARBA" id="ARBA00022664"/>
    </source>
</evidence>
<keyword evidence="8" id="KW-0597">Phosphoprotein</keyword>
<keyword evidence="9 15" id="KW-0507">mRNA processing</keyword>
<dbReference type="GO" id="GO:0000340">
    <property type="term" value="F:RNA 7-methylguanosine cap binding"/>
    <property type="evidence" value="ECO:0007669"/>
    <property type="project" value="UniProtKB-UniRule"/>
</dbReference>
<dbReference type="Pfam" id="PF11969">
    <property type="entry name" value="DcpS_C"/>
    <property type="match status" value="1"/>
</dbReference>
<dbReference type="GO" id="GO:0000932">
    <property type="term" value="C:P-body"/>
    <property type="evidence" value="ECO:0007669"/>
    <property type="project" value="TreeGrafter"/>
</dbReference>
<evidence type="ECO:0000256" key="13">
    <source>
        <dbReference type="ARBA" id="ARBA00023242"/>
    </source>
</evidence>
<evidence type="ECO:0000256" key="4">
    <source>
        <dbReference type="ARBA" id="ARBA00011140"/>
    </source>
</evidence>
<evidence type="ECO:0000313" key="19">
    <source>
        <dbReference type="Proteomes" id="UP000694845"/>
    </source>
</evidence>
<accession>A0A8B7YYK3</accession>
<dbReference type="GO" id="GO:0005634">
    <property type="term" value="C:nucleus"/>
    <property type="evidence" value="ECO:0007669"/>
    <property type="project" value="UniProtKB-SubCell"/>
</dbReference>
<evidence type="ECO:0000256" key="2">
    <source>
        <dbReference type="ARBA" id="ARBA00004496"/>
    </source>
</evidence>
<evidence type="ECO:0000256" key="14">
    <source>
        <dbReference type="ARBA" id="ARBA00048222"/>
    </source>
</evidence>
<dbReference type="PANTHER" id="PTHR12978">
    <property type="entry name" value="HISTIDINE TRIAD HIT PROTEIN MEMBER"/>
    <property type="match status" value="1"/>
</dbReference>
<evidence type="ECO:0000256" key="6">
    <source>
        <dbReference type="ARBA" id="ARBA00015636"/>
    </source>
</evidence>
<dbReference type="Pfam" id="PF05652">
    <property type="entry name" value="DcpS"/>
    <property type="match status" value="1"/>
</dbReference>
<evidence type="ECO:0000256" key="12">
    <source>
        <dbReference type="ARBA" id="ARBA00023187"/>
    </source>
</evidence>
<evidence type="ECO:0000256" key="7">
    <source>
        <dbReference type="ARBA" id="ARBA00022490"/>
    </source>
</evidence>
<dbReference type="AlphaFoldDB" id="A0A8B7YYK3"/>
<name>A0A8B7YYK3_ACAPL</name>
<feature type="binding site" evidence="17">
    <location>
        <position position="209"/>
    </location>
    <ligand>
        <name>substrate</name>
    </ligand>
</feature>
<feature type="compositionally biased region" description="Basic and acidic residues" evidence="18">
    <location>
        <begin position="1"/>
        <end position="19"/>
    </location>
</feature>
<dbReference type="InterPro" id="IPR011145">
    <property type="entry name" value="Scavenger_mRNA_decap_enz_N"/>
</dbReference>
<dbReference type="GO" id="GO:0000290">
    <property type="term" value="P:deadenylation-dependent decapping of nuclear-transcribed mRNA"/>
    <property type="evidence" value="ECO:0007669"/>
    <property type="project" value="UniProtKB-UniRule"/>
</dbReference>
<dbReference type="FunFam" id="3.30.428.10:FF:000006">
    <property type="entry name" value="m7GpppX diphosphatase"/>
    <property type="match status" value="1"/>
</dbReference>
<protein>
    <recommendedName>
        <fullName evidence="6 15">m7GpppX diphosphatase</fullName>
        <ecNumber evidence="5 15">3.6.1.59</ecNumber>
    </recommendedName>
</protein>
<dbReference type="GO" id="GO:0140932">
    <property type="term" value="F:5'-(N(7)-methyl 5'-triphosphoguanosine)-[mRNA] diphosphatase activity"/>
    <property type="evidence" value="ECO:0007669"/>
    <property type="project" value="UniProtKB-EC"/>
</dbReference>
<keyword evidence="19" id="KW-1185">Reference proteome</keyword>
<feature type="active site" description="Nucleophile" evidence="16">
    <location>
        <position position="281"/>
    </location>
</feature>
<feature type="binding site" evidence="17">
    <location>
        <begin position="272"/>
        <end position="283"/>
    </location>
    <ligand>
        <name>substrate</name>
    </ligand>
</feature>
<evidence type="ECO:0000256" key="5">
    <source>
        <dbReference type="ARBA" id="ARBA00012520"/>
    </source>
</evidence>
<evidence type="ECO:0000313" key="20">
    <source>
        <dbReference type="RefSeq" id="XP_022098424.1"/>
    </source>
</evidence>
<dbReference type="GO" id="GO:0006397">
    <property type="term" value="P:mRNA processing"/>
    <property type="evidence" value="ECO:0007669"/>
    <property type="project" value="UniProtKB-KW"/>
</dbReference>
<sequence length="343" mass="39930">MAAHVEEKDVNCKRSKIDDTPDQTSVQSTKKIKKDKVESEDRVSKTLESFDGFEVLKILYKNPQNKSVFLYGKFQGNDDNAVVLLEKTPFPVSALSTLLSADVSLKPLLQNDIYSVYDGLPKQDLGFSGIKTTVIYPATERHIEKYTDQDVALIEETCDDYCNITLPYLEEQTFKIQWVYNILEKKAEEVERIVYEDPDHQDGFVLLPDMKWDRKQMENLYLVAICHRKGIKSLRDLNHQHLPLLRNIRDKCQKEVQEKYCIASDQLRLYLHYQPSYYHLHVHVTHVKFDAPGSGVTRAHLLSDVIENIELMPDYYQRKTLTCVLREKDGLLARFREVRGQKK</sequence>
<evidence type="ECO:0000256" key="18">
    <source>
        <dbReference type="SAM" id="MobiDB-lite"/>
    </source>
</evidence>
<feature type="binding site" evidence="17">
    <location>
        <position position="211"/>
    </location>
    <ligand>
        <name>substrate</name>
    </ligand>
</feature>
<evidence type="ECO:0000256" key="15">
    <source>
        <dbReference type="PIRNR" id="PIRNR028973"/>
    </source>
</evidence>
<dbReference type="PANTHER" id="PTHR12978:SF0">
    <property type="entry name" value="M7GPPPX DIPHOSPHATASE"/>
    <property type="match status" value="1"/>
</dbReference>
<feature type="region of interest" description="Disordered" evidence="18">
    <location>
        <begin position="1"/>
        <end position="39"/>
    </location>
</feature>
<dbReference type="RefSeq" id="XP_022098424.1">
    <property type="nucleotide sequence ID" value="XM_022242732.1"/>
</dbReference>
<keyword evidence="13 15" id="KW-0539">Nucleus</keyword>
<comment type="similarity">
    <text evidence="3 15">Belongs to the HIT family.</text>
</comment>
<comment type="catalytic activity">
    <reaction evidence="14 15">
        <text>a 5'-end (N(7)-methyl 5'-triphosphoguanosine)-ribonucleoside in mRNA + H2O = N(7)-methyl-GMP + a 5'-end diphospho-ribonucleoside in mRNA + 2 H(+)</text>
        <dbReference type="Rhea" id="RHEA:65388"/>
        <dbReference type="Rhea" id="RHEA-COMP:17165"/>
        <dbReference type="Rhea" id="RHEA-COMP:17167"/>
        <dbReference type="ChEBI" id="CHEBI:15377"/>
        <dbReference type="ChEBI" id="CHEBI:15378"/>
        <dbReference type="ChEBI" id="CHEBI:58285"/>
        <dbReference type="ChEBI" id="CHEBI:156461"/>
        <dbReference type="ChEBI" id="CHEBI:167616"/>
        <dbReference type="EC" id="3.6.1.59"/>
    </reaction>
</comment>
<keyword evidence="10 15" id="KW-0378">Hydrolase</keyword>
<dbReference type="Gene3D" id="3.30.428.10">
    <property type="entry name" value="HIT-like"/>
    <property type="match status" value="1"/>
</dbReference>
<evidence type="ECO:0000256" key="1">
    <source>
        <dbReference type="ARBA" id="ARBA00004123"/>
    </source>
</evidence>
<dbReference type="PIRSF" id="PIRSF028973">
    <property type="entry name" value="Scavenger_mRNA_decap_enz"/>
    <property type="match status" value="1"/>
</dbReference>
<dbReference type="CTD" id="28960"/>
<evidence type="ECO:0000256" key="10">
    <source>
        <dbReference type="ARBA" id="ARBA00022801"/>
    </source>
</evidence>
<dbReference type="Gene3D" id="3.30.200.40">
    <property type="entry name" value="Scavenger mRNA decapping enzyme, N-terminal domain"/>
    <property type="match status" value="1"/>
</dbReference>
<dbReference type="Proteomes" id="UP000694845">
    <property type="component" value="Unplaced"/>
</dbReference>
<dbReference type="SUPFAM" id="SSF102860">
    <property type="entry name" value="mRNA decapping enzyme DcpS N-terminal domain"/>
    <property type="match status" value="1"/>
</dbReference>
<dbReference type="InterPro" id="IPR036265">
    <property type="entry name" value="HIT-like_sf"/>
</dbReference>
<evidence type="ECO:0000256" key="16">
    <source>
        <dbReference type="PIRSR" id="PIRSR028973-1"/>
    </source>
</evidence>
<comment type="subunit">
    <text evidence="4">Homodimer. Associates with components of the exosome multienzyme ribonuclease complex, such as EXOSC3 and EXOSC4. Interacts with NDOR1.</text>
</comment>
<evidence type="ECO:0000256" key="3">
    <source>
        <dbReference type="ARBA" id="ARBA00010208"/>
    </source>
</evidence>
<keyword evidence="12" id="KW-0508">mRNA splicing</keyword>
<feature type="binding site" evidence="17">
    <location>
        <position position="178"/>
    </location>
    <ligand>
        <name>substrate</name>
    </ligand>
</feature>
<dbReference type="EC" id="3.6.1.59" evidence="5 15"/>
<organism evidence="19 20">
    <name type="scientific">Acanthaster planci</name>
    <name type="common">Crown-of-thorns starfish</name>
    <dbReference type="NCBI Taxonomy" id="133434"/>
    <lineage>
        <taxon>Eukaryota</taxon>
        <taxon>Metazoa</taxon>
        <taxon>Echinodermata</taxon>
        <taxon>Eleutherozoa</taxon>
        <taxon>Asterozoa</taxon>
        <taxon>Asteroidea</taxon>
        <taxon>Valvatacea</taxon>
        <taxon>Valvatida</taxon>
        <taxon>Acanthasteridae</taxon>
        <taxon>Acanthaster</taxon>
    </lineage>
</organism>
<evidence type="ECO:0000256" key="17">
    <source>
        <dbReference type="PIRSR" id="PIRSR028973-2"/>
    </source>
</evidence>